<protein>
    <recommendedName>
        <fullName evidence="3">Sugar O-methyltransferase</fullName>
    </recommendedName>
</protein>
<dbReference type="CDD" id="cd02440">
    <property type="entry name" value="AdoMet_MTases"/>
    <property type="match status" value="1"/>
</dbReference>
<organism evidence="1 2">
    <name type="scientific">Rhizobium deserti</name>
    <dbReference type="NCBI Taxonomy" id="2547961"/>
    <lineage>
        <taxon>Bacteria</taxon>
        <taxon>Pseudomonadati</taxon>
        <taxon>Pseudomonadota</taxon>
        <taxon>Alphaproteobacteria</taxon>
        <taxon>Hyphomicrobiales</taxon>
        <taxon>Rhizobiaceae</taxon>
        <taxon>Rhizobium/Agrobacterium group</taxon>
        <taxon>Rhizobium</taxon>
    </lineage>
</organism>
<comment type="caution">
    <text evidence="1">The sequence shown here is derived from an EMBL/GenBank/DDBJ whole genome shotgun (WGS) entry which is preliminary data.</text>
</comment>
<dbReference type="EMBL" id="SMTL01000003">
    <property type="protein sequence ID" value="TDK35191.1"/>
    <property type="molecule type" value="Genomic_DNA"/>
</dbReference>
<dbReference type="InterPro" id="IPR029063">
    <property type="entry name" value="SAM-dependent_MTases_sf"/>
</dbReference>
<evidence type="ECO:0000313" key="1">
    <source>
        <dbReference type="EMBL" id="TDK35191.1"/>
    </source>
</evidence>
<evidence type="ECO:0008006" key="3">
    <source>
        <dbReference type="Google" id="ProtNLM"/>
    </source>
</evidence>
<evidence type="ECO:0000313" key="2">
    <source>
        <dbReference type="Proteomes" id="UP000295238"/>
    </source>
</evidence>
<accession>A0A4R5UGX5</accession>
<reference evidence="1 2" key="1">
    <citation type="submission" date="2019-03" db="EMBL/GenBank/DDBJ databases">
        <title>Rhizobium sp. nov., an bacterium isolated from biocrust in Mu Us Desert.</title>
        <authorList>
            <person name="Lixiong L."/>
        </authorList>
    </citation>
    <scope>NUCLEOTIDE SEQUENCE [LARGE SCALE GENOMIC DNA]</scope>
    <source>
        <strain evidence="1 2">SPY-1</strain>
    </source>
</reference>
<keyword evidence="2" id="KW-1185">Reference proteome</keyword>
<dbReference type="RefSeq" id="WP_133316613.1">
    <property type="nucleotide sequence ID" value="NZ_SMTL01000003.1"/>
</dbReference>
<dbReference type="Gene3D" id="3.40.50.150">
    <property type="entry name" value="Vaccinia Virus protein VP39"/>
    <property type="match status" value="1"/>
</dbReference>
<name>A0A4R5UGX5_9HYPH</name>
<dbReference type="Proteomes" id="UP000295238">
    <property type="component" value="Unassembled WGS sequence"/>
</dbReference>
<sequence>MNALTRNVLESFELPDISKHLASRLEHSYLCHRPDDDISFDYGVTKGQYLGNDESLVKRIITAYQGSFTGQHSTVESMWFTWIGPMKEPIHEALMEGDFPAVTEFLRDPSSSHLFQGFDNLVVQDDGSQLVPKYWARWMAGWTYDALRRLTEAVGARPMAYPEGSGQAGKAGSGVPAPDELLRDLDDSFGFRIDFPNPFQNEVGIPTSRGTATYRAVHALYQAWRVKQLVEGKPDAKVLEIGAGLGRSAYYARKMGIKDYTLIDLHMTNVSQAYYLGTLCGYDSVILHGEDGARADAFKIMPPDFFLEGLETYDLIVNVDSFTEMSFAAASAYMYEIKKRARCLLSINHEANEFTVAQMVSEIGEECRSRTPSWIRKGYVEEVVYLLMPNPEEPQDIATEKVKSGNKWWRRLAAVRQPDAKPKGL</sequence>
<dbReference type="AlphaFoldDB" id="A0A4R5UGX5"/>
<proteinExistence type="predicted"/>
<dbReference type="OrthoDB" id="8435941at2"/>
<dbReference type="SUPFAM" id="SSF53335">
    <property type="entry name" value="S-adenosyl-L-methionine-dependent methyltransferases"/>
    <property type="match status" value="1"/>
</dbReference>
<gene>
    <name evidence="1" type="ORF">E2F50_13085</name>
</gene>